<dbReference type="Proteomes" id="UP000314294">
    <property type="component" value="Unassembled WGS sequence"/>
</dbReference>
<dbReference type="EMBL" id="SRLO01000125">
    <property type="protein sequence ID" value="TNN73399.1"/>
    <property type="molecule type" value="Genomic_DNA"/>
</dbReference>
<protein>
    <submittedName>
        <fullName evidence="1">Uncharacterized protein</fullName>
    </submittedName>
</protein>
<evidence type="ECO:0000313" key="2">
    <source>
        <dbReference type="Proteomes" id="UP000314294"/>
    </source>
</evidence>
<comment type="caution">
    <text evidence="1">The sequence shown here is derived from an EMBL/GenBank/DDBJ whole genome shotgun (WGS) entry which is preliminary data.</text>
</comment>
<accession>A0A4Z2I5R6</accession>
<gene>
    <name evidence="1" type="ORF">EYF80_016353</name>
</gene>
<sequence>MAILEACTWHEVISALVSTTLRRESVLGSYPTAAVCHTFPLPSDVTKSSVATGLLDSAVCKHVEMTWIKLMAVIRSIRKPEAKEEIMVRTMVLISGSGTLALYLSTMPRPTTAFRRDHQPNTAKPFWVKRQQGGLNDRWTHQTNSSIRSSNSDSIEQSHLKDRSTFLSDTTVPSLKPRALLVECVAWRRRSSFIIIHGITPEAVLGRPLLIRPKALAESGTGASEWGGEGEQLFPLNFLALRLLLPVPQLGFAACQRLQDPHEDGYQRLHHTFTMVLNNCLELGIQFSCLFTHDIGVQLHLPCPTKHSLTILH</sequence>
<dbReference type="AlphaFoldDB" id="A0A4Z2I5R6"/>
<organism evidence="1 2">
    <name type="scientific">Liparis tanakae</name>
    <name type="common">Tanaka's snailfish</name>
    <dbReference type="NCBI Taxonomy" id="230148"/>
    <lineage>
        <taxon>Eukaryota</taxon>
        <taxon>Metazoa</taxon>
        <taxon>Chordata</taxon>
        <taxon>Craniata</taxon>
        <taxon>Vertebrata</taxon>
        <taxon>Euteleostomi</taxon>
        <taxon>Actinopterygii</taxon>
        <taxon>Neopterygii</taxon>
        <taxon>Teleostei</taxon>
        <taxon>Neoteleostei</taxon>
        <taxon>Acanthomorphata</taxon>
        <taxon>Eupercaria</taxon>
        <taxon>Perciformes</taxon>
        <taxon>Cottioidei</taxon>
        <taxon>Cottales</taxon>
        <taxon>Liparidae</taxon>
        <taxon>Liparis</taxon>
    </lineage>
</organism>
<proteinExistence type="predicted"/>
<evidence type="ECO:0000313" key="1">
    <source>
        <dbReference type="EMBL" id="TNN73399.1"/>
    </source>
</evidence>
<keyword evidence="2" id="KW-1185">Reference proteome</keyword>
<name>A0A4Z2I5R6_9TELE</name>
<reference evidence="1 2" key="1">
    <citation type="submission" date="2019-03" db="EMBL/GenBank/DDBJ databases">
        <title>First draft genome of Liparis tanakae, snailfish: a comprehensive survey of snailfish specific genes.</title>
        <authorList>
            <person name="Kim W."/>
            <person name="Song I."/>
            <person name="Jeong J.-H."/>
            <person name="Kim D."/>
            <person name="Kim S."/>
            <person name="Ryu S."/>
            <person name="Song J.Y."/>
            <person name="Lee S.K."/>
        </authorList>
    </citation>
    <scope>NUCLEOTIDE SEQUENCE [LARGE SCALE GENOMIC DNA]</scope>
    <source>
        <tissue evidence="1">Muscle</tissue>
    </source>
</reference>